<evidence type="ECO:0000256" key="3">
    <source>
        <dbReference type="ARBA" id="ARBA00023128"/>
    </source>
</evidence>
<dbReference type="AlphaFoldDB" id="A0A7R9LRI2"/>
<dbReference type="PANTHER" id="PTHR34260:SF1">
    <property type="entry name" value="UBIQUINOL-CYTOCHROME-C REDUCTASE COMPLEX ASSEMBLY FACTOR 2"/>
    <property type="match status" value="1"/>
</dbReference>
<gene>
    <name evidence="8" type="ORF">OSB1V03_LOCUS21032</name>
</gene>
<dbReference type="GO" id="GO:0034551">
    <property type="term" value="P:mitochondrial respiratory chain complex III assembly"/>
    <property type="evidence" value="ECO:0007669"/>
    <property type="project" value="TreeGrafter"/>
</dbReference>
<reference evidence="8" key="1">
    <citation type="submission" date="2020-11" db="EMBL/GenBank/DDBJ databases">
        <authorList>
            <person name="Tran Van P."/>
        </authorList>
    </citation>
    <scope>NUCLEOTIDE SEQUENCE</scope>
</reference>
<dbReference type="Pfam" id="PF20180">
    <property type="entry name" value="UQCC2_CBP6"/>
    <property type="match status" value="1"/>
</dbReference>
<dbReference type="EMBL" id="CAJPIZ010037174">
    <property type="protein sequence ID" value="CAG2121086.1"/>
    <property type="molecule type" value="Genomic_DNA"/>
</dbReference>
<evidence type="ECO:0000313" key="8">
    <source>
        <dbReference type="EMBL" id="CAD7646547.1"/>
    </source>
</evidence>
<protein>
    <recommendedName>
        <fullName evidence="6">Mitochondrial nucleoid factor 1</fullName>
    </recommendedName>
    <alternativeName>
        <fullName evidence="5">Mitochondrial protein M19</fullName>
    </alternativeName>
</protein>
<accession>A0A7R9LRI2</accession>
<comment type="subcellular location">
    <subcellularLocation>
        <location evidence="1">Mitochondrion matrix</location>
        <location evidence="1">Mitochondrion nucleoid</location>
    </subcellularLocation>
</comment>
<sequence length="145" mass="16812">MSSVSALYRRYLLVCNQWSIDTTKSGRDFGTHLRQLIPKLFPNSELTQIKTNELKSLDQRIQSLERLNKNLYFKPSFQSSSASGLTVDECKQSISTDNLKQLAIDYDLSTFDRIKLTFGSIRFTNKSQDQDLRNDKHIQKDRKSN</sequence>
<keyword evidence="4" id="KW-1135">Mitochondrion nucleoid</keyword>
<evidence type="ECO:0000256" key="1">
    <source>
        <dbReference type="ARBA" id="ARBA00004436"/>
    </source>
</evidence>
<evidence type="ECO:0000256" key="4">
    <source>
        <dbReference type="ARBA" id="ARBA00023271"/>
    </source>
</evidence>
<dbReference type="InterPro" id="IPR037698">
    <property type="entry name" value="UQCC2"/>
</dbReference>
<evidence type="ECO:0000256" key="6">
    <source>
        <dbReference type="ARBA" id="ARBA00032983"/>
    </source>
</evidence>
<dbReference type="GO" id="GO:0042645">
    <property type="term" value="C:mitochondrial nucleoid"/>
    <property type="evidence" value="ECO:0007669"/>
    <property type="project" value="UniProtKB-SubCell"/>
</dbReference>
<evidence type="ECO:0000256" key="5">
    <source>
        <dbReference type="ARBA" id="ARBA00031206"/>
    </source>
</evidence>
<proteinExistence type="predicted"/>
<evidence type="ECO:0000313" key="9">
    <source>
        <dbReference type="Proteomes" id="UP000759131"/>
    </source>
</evidence>
<evidence type="ECO:0000256" key="2">
    <source>
        <dbReference type="ARBA" id="ARBA00022946"/>
    </source>
</evidence>
<feature type="coiled-coil region" evidence="7">
    <location>
        <begin position="47"/>
        <end position="74"/>
    </location>
</feature>
<keyword evidence="7" id="KW-0175">Coiled coil</keyword>
<dbReference type="EMBL" id="OC891749">
    <property type="protein sequence ID" value="CAD7646547.1"/>
    <property type="molecule type" value="Genomic_DNA"/>
</dbReference>
<dbReference type="OrthoDB" id="6488853at2759"/>
<organism evidence="8">
    <name type="scientific">Medioppia subpectinata</name>
    <dbReference type="NCBI Taxonomy" id="1979941"/>
    <lineage>
        <taxon>Eukaryota</taxon>
        <taxon>Metazoa</taxon>
        <taxon>Ecdysozoa</taxon>
        <taxon>Arthropoda</taxon>
        <taxon>Chelicerata</taxon>
        <taxon>Arachnida</taxon>
        <taxon>Acari</taxon>
        <taxon>Acariformes</taxon>
        <taxon>Sarcoptiformes</taxon>
        <taxon>Oribatida</taxon>
        <taxon>Brachypylina</taxon>
        <taxon>Oppioidea</taxon>
        <taxon>Oppiidae</taxon>
        <taxon>Medioppia</taxon>
    </lineage>
</organism>
<keyword evidence="3" id="KW-0496">Mitochondrion</keyword>
<evidence type="ECO:0000256" key="7">
    <source>
        <dbReference type="SAM" id="Coils"/>
    </source>
</evidence>
<dbReference type="PANTHER" id="PTHR34260">
    <property type="entry name" value="UBIQUINOL-CYTOCHROME-C REDUCTASE COMPLEX ASSEMBLY FACTOR 2"/>
    <property type="match status" value="1"/>
</dbReference>
<keyword evidence="9" id="KW-1185">Reference proteome</keyword>
<dbReference type="Proteomes" id="UP000759131">
    <property type="component" value="Unassembled WGS sequence"/>
</dbReference>
<keyword evidence="2" id="KW-0809">Transit peptide</keyword>
<name>A0A7R9LRI2_9ACAR</name>